<gene>
    <name evidence="2" type="ORF">ALC60_07469</name>
</gene>
<dbReference type="AlphaFoldDB" id="A0A151WZT6"/>
<evidence type="ECO:0000256" key="1">
    <source>
        <dbReference type="SAM" id="MobiDB-lite"/>
    </source>
</evidence>
<feature type="region of interest" description="Disordered" evidence="1">
    <location>
        <begin position="266"/>
        <end position="285"/>
    </location>
</feature>
<sequence>MYSSILSFTRRITYLRRKVAETIASCQEYNRNYFDKKHKKSIVYKEGDQVLLRNFESSVSVSKKLFPLYKGLYTIIKLLGNDRYLVADIPWLARWLTLGSRVLGQVGKRGGGSAKFGQLRKSSPTSRVGASTWVGIGSRGAGGERGERGCCCAVRIITRLTGRASTTSCRYVTSRTTTCATATTTAIALTTVTGTRTRTRTTTTTTTTITTTATTTTTTCTTTSGICAGALRPRGEDWGLLRVNRHGAPSPRVRYIGRPGYGSSSFSVAPHRRPRAMCPPAGIAT</sequence>
<dbReference type="Proteomes" id="UP000075809">
    <property type="component" value="Unassembled WGS sequence"/>
</dbReference>
<evidence type="ECO:0000313" key="3">
    <source>
        <dbReference type="Proteomes" id="UP000075809"/>
    </source>
</evidence>
<keyword evidence="3" id="KW-1185">Reference proteome</keyword>
<reference evidence="2 3" key="1">
    <citation type="submission" date="2015-09" db="EMBL/GenBank/DDBJ databases">
        <title>Trachymyrmex zeteki WGS genome.</title>
        <authorList>
            <person name="Nygaard S."/>
            <person name="Hu H."/>
            <person name="Boomsma J."/>
            <person name="Zhang G."/>
        </authorList>
    </citation>
    <scope>NUCLEOTIDE SEQUENCE [LARGE SCALE GENOMIC DNA]</scope>
    <source>
        <strain evidence="2">Tzet28-1</strain>
        <tissue evidence="2">Whole body</tissue>
    </source>
</reference>
<accession>A0A151WZT6</accession>
<name>A0A151WZT6_9HYME</name>
<proteinExistence type="predicted"/>
<protein>
    <submittedName>
        <fullName evidence="2">Uncharacterized protein</fullName>
    </submittedName>
</protein>
<organism evidence="2 3">
    <name type="scientific">Mycetomoellerius zeteki</name>
    <dbReference type="NCBI Taxonomy" id="64791"/>
    <lineage>
        <taxon>Eukaryota</taxon>
        <taxon>Metazoa</taxon>
        <taxon>Ecdysozoa</taxon>
        <taxon>Arthropoda</taxon>
        <taxon>Hexapoda</taxon>
        <taxon>Insecta</taxon>
        <taxon>Pterygota</taxon>
        <taxon>Neoptera</taxon>
        <taxon>Endopterygota</taxon>
        <taxon>Hymenoptera</taxon>
        <taxon>Apocrita</taxon>
        <taxon>Aculeata</taxon>
        <taxon>Formicoidea</taxon>
        <taxon>Formicidae</taxon>
        <taxon>Myrmicinae</taxon>
        <taxon>Mycetomoellerius</taxon>
    </lineage>
</organism>
<dbReference type="STRING" id="64791.A0A151WZT6"/>
<dbReference type="EMBL" id="KQ982630">
    <property type="protein sequence ID" value="KYQ53403.1"/>
    <property type="molecule type" value="Genomic_DNA"/>
</dbReference>
<evidence type="ECO:0000313" key="2">
    <source>
        <dbReference type="EMBL" id="KYQ53403.1"/>
    </source>
</evidence>